<dbReference type="SMART" id="SM00901">
    <property type="entry name" value="FRG"/>
    <property type="match status" value="1"/>
</dbReference>
<evidence type="ECO:0000259" key="1">
    <source>
        <dbReference type="SMART" id="SM00901"/>
    </source>
</evidence>
<dbReference type="KEGG" id="svp:Pan189_23390"/>
<dbReference type="InterPro" id="IPR014966">
    <property type="entry name" value="FRG-dom"/>
</dbReference>
<dbReference type="Pfam" id="PF08867">
    <property type="entry name" value="FRG"/>
    <property type="match status" value="1"/>
</dbReference>
<dbReference type="EMBL" id="CP036268">
    <property type="protein sequence ID" value="QDT37956.1"/>
    <property type="molecule type" value="Genomic_DNA"/>
</dbReference>
<feature type="domain" description="FRG" evidence="1">
    <location>
        <begin position="22"/>
        <end position="128"/>
    </location>
</feature>
<dbReference type="Proteomes" id="UP000317318">
    <property type="component" value="Chromosome"/>
</dbReference>
<organism evidence="2 3">
    <name type="scientific">Stratiformator vulcanicus</name>
    <dbReference type="NCBI Taxonomy" id="2527980"/>
    <lineage>
        <taxon>Bacteria</taxon>
        <taxon>Pseudomonadati</taxon>
        <taxon>Planctomycetota</taxon>
        <taxon>Planctomycetia</taxon>
        <taxon>Planctomycetales</taxon>
        <taxon>Planctomycetaceae</taxon>
        <taxon>Stratiformator</taxon>
    </lineage>
</organism>
<dbReference type="RefSeq" id="WP_145364030.1">
    <property type="nucleotide sequence ID" value="NZ_CP036268.1"/>
</dbReference>
<evidence type="ECO:0000313" key="2">
    <source>
        <dbReference type="EMBL" id="QDT37956.1"/>
    </source>
</evidence>
<accession>A0A517R249</accession>
<proteinExistence type="predicted"/>
<protein>
    <submittedName>
        <fullName evidence="2">FRG domain protein</fullName>
    </submittedName>
</protein>
<dbReference type="AlphaFoldDB" id="A0A517R249"/>
<reference evidence="2 3" key="1">
    <citation type="submission" date="2019-02" db="EMBL/GenBank/DDBJ databases">
        <title>Deep-cultivation of Planctomycetes and their phenomic and genomic characterization uncovers novel biology.</title>
        <authorList>
            <person name="Wiegand S."/>
            <person name="Jogler M."/>
            <person name="Boedeker C."/>
            <person name="Pinto D."/>
            <person name="Vollmers J."/>
            <person name="Rivas-Marin E."/>
            <person name="Kohn T."/>
            <person name="Peeters S.H."/>
            <person name="Heuer A."/>
            <person name="Rast P."/>
            <person name="Oberbeckmann S."/>
            <person name="Bunk B."/>
            <person name="Jeske O."/>
            <person name="Meyerdierks A."/>
            <person name="Storesund J.E."/>
            <person name="Kallscheuer N."/>
            <person name="Luecker S."/>
            <person name="Lage O.M."/>
            <person name="Pohl T."/>
            <person name="Merkel B.J."/>
            <person name="Hornburger P."/>
            <person name="Mueller R.-W."/>
            <person name="Bruemmer F."/>
            <person name="Labrenz M."/>
            <person name="Spormann A.M."/>
            <person name="Op den Camp H."/>
            <person name="Overmann J."/>
            <person name="Amann R."/>
            <person name="Jetten M.S.M."/>
            <person name="Mascher T."/>
            <person name="Medema M.H."/>
            <person name="Devos D.P."/>
            <person name="Kaster A.-K."/>
            <person name="Ovreas L."/>
            <person name="Rohde M."/>
            <person name="Galperin M.Y."/>
            <person name="Jogler C."/>
        </authorList>
    </citation>
    <scope>NUCLEOTIDE SEQUENCE [LARGE SCALE GENOMIC DNA]</scope>
    <source>
        <strain evidence="2 3">Pan189</strain>
    </source>
</reference>
<gene>
    <name evidence="2" type="ORF">Pan189_23390</name>
</gene>
<evidence type="ECO:0000313" key="3">
    <source>
        <dbReference type="Proteomes" id="UP000317318"/>
    </source>
</evidence>
<keyword evidence="3" id="KW-1185">Reference proteome</keyword>
<dbReference type="OrthoDB" id="9816036at2"/>
<sequence>MKMPESTITTIPQFLSGIADYPNLAWIYRGQGDASWPLIPKAGRPKYYLRETGKPALAGLPPRDFGRFNHWRNLAVAYTKSMPENDYECLAFAQHYGLATRLLDWSTNPLVALYFAVDSQTDADAAIFCYTPQWHIDTATASLGERLDVGQITPPPIDSRILVQSGVFTYHPAPNEPLLPGEIIHDLGLLRPTHGIDLVRFLVPSKIKPILKRQLSEIGVNRKAVFPDLEGLSEFVNWETSRAASTKSEPD</sequence>
<name>A0A517R249_9PLAN</name>